<dbReference type="EMBL" id="BAABAV010000003">
    <property type="protein sequence ID" value="GAA4270443.1"/>
    <property type="molecule type" value="Genomic_DNA"/>
</dbReference>
<evidence type="ECO:0000313" key="2">
    <source>
        <dbReference type="Proteomes" id="UP001500027"/>
    </source>
</evidence>
<evidence type="ECO:0000313" key="1">
    <source>
        <dbReference type="EMBL" id="GAA4270443.1"/>
    </source>
</evidence>
<accession>A0ABP8EDW1</accession>
<proteinExistence type="predicted"/>
<organism evidence="1 2">
    <name type="scientific">Hyunsoonleella aestuarii</name>
    <dbReference type="NCBI Taxonomy" id="912802"/>
    <lineage>
        <taxon>Bacteria</taxon>
        <taxon>Pseudomonadati</taxon>
        <taxon>Bacteroidota</taxon>
        <taxon>Flavobacteriia</taxon>
        <taxon>Flavobacteriales</taxon>
        <taxon>Flavobacteriaceae</taxon>
    </lineage>
</organism>
<sequence>MSFNLSKQEVSEINSEHLHSVDKLYRMFAGVGSQLLTVKNDTLVLEININDQWLTKKTLEQTSIQFLNNWKEHIKELQKCKYYIVYIYKSNPLGFTIDTKTTKEEIELKLKNLNSRESKILLDVFSNY</sequence>
<gene>
    <name evidence="1" type="ORF">GCM10022257_25440</name>
</gene>
<dbReference type="RefSeq" id="WP_139002823.1">
    <property type="nucleotide sequence ID" value="NZ_BAABAV010000003.1"/>
</dbReference>
<evidence type="ECO:0008006" key="3">
    <source>
        <dbReference type="Google" id="ProtNLM"/>
    </source>
</evidence>
<comment type="caution">
    <text evidence="1">The sequence shown here is derived from an EMBL/GenBank/DDBJ whole genome shotgun (WGS) entry which is preliminary data.</text>
</comment>
<protein>
    <recommendedName>
        <fullName evidence="3">DUF2470 domain-containing protein</fullName>
    </recommendedName>
</protein>
<name>A0ABP8EDW1_9FLAO</name>
<keyword evidence="2" id="KW-1185">Reference proteome</keyword>
<dbReference type="Proteomes" id="UP001500027">
    <property type="component" value="Unassembled WGS sequence"/>
</dbReference>
<reference evidence="2" key="1">
    <citation type="journal article" date="2019" name="Int. J. Syst. Evol. Microbiol.">
        <title>The Global Catalogue of Microorganisms (GCM) 10K type strain sequencing project: providing services to taxonomists for standard genome sequencing and annotation.</title>
        <authorList>
            <consortium name="The Broad Institute Genomics Platform"/>
            <consortium name="The Broad Institute Genome Sequencing Center for Infectious Disease"/>
            <person name="Wu L."/>
            <person name="Ma J."/>
        </authorList>
    </citation>
    <scope>NUCLEOTIDE SEQUENCE [LARGE SCALE GENOMIC DNA]</scope>
    <source>
        <strain evidence="2">JCM 17452</strain>
    </source>
</reference>